<comment type="cofactor">
    <cofactor evidence="1">
        <name>Zn(2+)</name>
        <dbReference type="ChEBI" id="CHEBI:29105"/>
    </cofactor>
</comment>
<sequence>MKRLVQFSTMVILLTLSFPNFTLSQTLKIIHFNVGDGDATLILSPSGETLLVDSGKDRSSVVTAIATYLEDSLEIYDLDYTLATHYHDDHIGGFIDLFNLYGYLPDTAFDRGSNPGYHSQTYADYINAAGAARTTITPNYVIDLGLGVAVWVVCVNGTLYNGTYPTNLPVTGGVYENVRSICLLLEYNNFRYVVAGDLIGQWVGGLNYDMETPCSQAIGEINTFQVNHHGGGSSTNRNWLTNLSPETAVVSGGSLQGSQSVMNRLEGMARFDTLYHTGTMASYCATKSVVCNDNIVLETDGLTYYDISWLAFTDTYAIGADAASGDVSLCPTTSGSPYRINESVKSYTPTELALFSAFPNPFNATTVISFELRVASLVKLEVFDVRGNIVGARPVSPLSGSGATPTTDFYTAGSHRITFNGTGLPSGIYIYCLTAGNFTGAGKMVLIK</sequence>
<evidence type="ECO:0000256" key="3">
    <source>
        <dbReference type="ARBA" id="ARBA00022801"/>
    </source>
</evidence>
<dbReference type="GO" id="GO:0008270">
    <property type="term" value="F:zinc ion binding"/>
    <property type="evidence" value="ECO:0007669"/>
    <property type="project" value="InterPro"/>
</dbReference>
<evidence type="ECO:0000259" key="5">
    <source>
        <dbReference type="Pfam" id="PF00753"/>
    </source>
</evidence>
<dbReference type="InterPro" id="IPR001279">
    <property type="entry name" value="Metallo-B-lactamas"/>
</dbReference>
<gene>
    <name evidence="6" type="ORF">CEE37_13295</name>
</gene>
<dbReference type="InterPro" id="IPR036866">
    <property type="entry name" value="RibonucZ/Hydroxyglut_hydro"/>
</dbReference>
<accession>A0A532USL4</accession>
<dbReference type="InterPro" id="IPR052159">
    <property type="entry name" value="Competence_DNA_uptake"/>
</dbReference>
<protein>
    <recommendedName>
        <fullName evidence="5">Metallo-beta-lactamase domain-containing protein</fullName>
    </recommendedName>
</protein>
<dbReference type="Proteomes" id="UP000319619">
    <property type="component" value="Unassembled WGS sequence"/>
</dbReference>
<organism evidence="6 7">
    <name type="scientific">candidate division LCP-89 bacterium B3_LCP</name>
    <dbReference type="NCBI Taxonomy" id="2012998"/>
    <lineage>
        <taxon>Bacteria</taxon>
        <taxon>Pseudomonadati</taxon>
        <taxon>Bacteria division LCP-89</taxon>
    </lineage>
</organism>
<dbReference type="AlphaFoldDB" id="A0A532USL4"/>
<keyword evidence="4" id="KW-0862">Zinc</keyword>
<feature type="domain" description="Metallo-beta-lactamase" evidence="5">
    <location>
        <begin position="34"/>
        <end position="102"/>
    </location>
</feature>
<dbReference type="GO" id="GO:0017001">
    <property type="term" value="P:antibiotic catabolic process"/>
    <property type="evidence" value="ECO:0007669"/>
    <property type="project" value="InterPro"/>
</dbReference>
<evidence type="ECO:0000256" key="1">
    <source>
        <dbReference type="ARBA" id="ARBA00001947"/>
    </source>
</evidence>
<evidence type="ECO:0000313" key="6">
    <source>
        <dbReference type="EMBL" id="TKJ37934.1"/>
    </source>
</evidence>
<dbReference type="PROSITE" id="PS00743">
    <property type="entry name" value="BETA_LACTAMASE_B_1"/>
    <property type="match status" value="1"/>
</dbReference>
<evidence type="ECO:0000256" key="4">
    <source>
        <dbReference type="ARBA" id="ARBA00022833"/>
    </source>
</evidence>
<dbReference type="Gene3D" id="3.60.15.10">
    <property type="entry name" value="Ribonuclease Z/Hydroxyacylglutathione hydrolase-like"/>
    <property type="match status" value="1"/>
</dbReference>
<dbReference type="Pfam" id="PF00753">
    <property type="entry name" value="Lactamase_B"/>
    <property type="match status" value="1"/>
</dbReference>
<evidence type="ECO:0000313" key="7">
    <source>
        <dbReference type="Proteomes" id="UP000319619"/>
    </source>
</evidence>
<proteinExistence type="predicted"/>
<keyword evidence="3" id="KW-0378">Hydrolase</keyword>
<dbReference type="SUPFAM" id="SSF56281">
    <property type="entry name" value="Metallo-hydrolase/oxidoreductase"/>
    <property type="match status" value="1"/>
</dbReference>
<evidence type="ECO:0000256" key="2">
    <source>
        <dbReference type="ARBA" id="ARBA00022723"/>
    </source>
</evidence>
<dbReference type="PANTHER" id="PTHR30619:SF1">
    <property type="entry name" value="RECOMBINATION PROTEIN 2"/>
    <property type="match status" value="1"/>
</dbReference>
<dbReference type="EMBL" id="NJBN01000011">
    <property type="protein sequence ID" value="TKJ37934.1"/>
    <property type="molecule type" value="Genomic_DNA"/>
</dbReference>
<name>A0A532USL4_UNCL8</name>
<keyword evidence="2" id="KW-0479">Metal-binding</keyword>
<comment type="caution">
    <text evidence="6">The sequence shown here is derived from an EMBL/GenBank/DDBJ whole genome shotgun (WGS) entry which is preliminary data.</text>
</comment>
<reference evidence="6 7" key="1">
    <citation type="submission" date="2017-06" db="EMBL/GenBank/DDBJ databases">
        <title>Novel microbial phyla capable of carbon fixation and sulfur reduction in deep-sea sediments.</title>
        <authorList>
            <person name="Huang J."/>
            <person name="Baker B."/>
            <person name="Wang Y."/>
        </authorList>
    </citation>
    <scope>NUCLEOTIDE SEQUENCE [LARGE SCALE GENOMIC DNA]</scope>
    <source>
        <strain evidence="6">B3_LCP</strain>
    </source>
</reference>
<dbReference type="PANTHER" id="PTHR30619">
    <property type="entry name" value="DNA INTERNALIZATION/COMPETENCE PROTEIN COMEC/REC2"/>
    <property type="match status" value="1"/>
</dbReference>
<dbReference type="InterPro" id="IPR001018">
    <property type="entry name" value="Beta-lactamase_class-B_CS"/>
</dbReference>
<dbReference type="GO" id="GO:0008800">
    <property type="term" value="F:beta-lactamase activity"/>
    <property type="evidence" value="ECO:0007669"/>
    <property type="project" value="InterPro"/>
</dbReference>